<feature type="region of interest" description="Disordered" evidence="1">
    <location>
        <begin position="38"/>
        <end position="64"/>
    </location>
</feature>
<dbReference type="Proteomes" id="UP000784294">
    <property type="component" value="Unassembled WGS sequence"/>
</dbReference>
<reference evidence="2" key="1">
    <citation type="submission" date="2018-11" db="EMBL/GenBank/DDBJ databases">
        <authorList>
            <consortium name="Pathogen Informatics"/>
        </authorList>
    </citation>
    <scope>NUCLEOTIDE SEQUENCE</scope>
</reference>
<dbReference type="AlphaFoldDB" id="A0A3S5FDK9"/>
<gene>
    <name evidence="2" type="ORF">PXEA_LOCUS12934</name>
</gene>
<accession>A0A3S5FDK9</accession>
<sequence>MWVVYGCIQINQLLLEPPARQQLAVHFRVHGGPVSCSEHQSDPFTSSGVSEAGSTIHSSNKTNHSDGPIVILPELISQNWERAHLAASSSGSTASSMSSPASFQLHALAPSLSVSRASAVKTASSSFSNLTSIPPPPSDTIPAESSCKSDTKSFISSEAEKTVFADIQEDETKLSQVSLSKPPISEPESSPLFIVAIVLLGLNKRKRA</sequence>
<organism evidence="2 3">
    <name type="scientific">Protopolystoma xenopodis</name>
    <dbReference type="NCBI Taxonomy" id="117903"/>
    <lineage>
        <taxon>Eukaryota</taxon>
        <taxon>Metazoa</taxon>
        <taxon>Spiralia</taxon>
        <taxon>Lophotrochozoa</taxon>
        <taxon>Platyhelminthes</taxon>
        <taxon>Monogenea</taxon>
        <taxon>Polyopisthocotylea</taxon>
        <taxon>Polystomatidea</taxon>
        <taxon>Polystomatidae</taxon>
        <taxon>Protopolystoma</taxon>
    </lineage>
</organism>
<feature type="compositionally biased region" description="Polar residues" evidence="1">
    <location>
        <begin position="42"/>
        <end position="62"/>
    </location>
</feature>
<keyword evidence="3" id="KW-1185">Reference proteome</keyword>
<name>A0A3S5FDK9_9PLAT</name>
<protein>
    <submittedName>
        <fullName evidence="2">Uncharacterized protein</fullName>
    </submittedName>
</protein>
<evidence type="ECO:0000256" key="1">
    <source>
        <dbReference type="SAM" id="MobiDB-lite"/>
    </source>
</evidence>
<feature type="region of interest" description="Disordered" evidence="1">
    <location>
        <begin position="125"/>
        <end position="149"/>
    </location>
</feature>
<comment type="caution">
    <text evidence="2">The sequence shown here is derived from an EMBL/GenBank/DDBJ whole genome shotgun (WGS) entry which is preliminary data.</text>
</comment>
<proteinExistence type="predicted"/>
<dbReference type="EMBL" id="CAAALY010041808">
    <property type="protein sequence ID" value="VEL19494.1"/>
    <property type="molecule type" value="Genomic_DNA"/>
</dbReference>
<evidence type="ECO:0000313" key="3">
    <source>
        <dbReference type="Proteomes" id="UP000784294"/>
    </source>
</evidence>
<evidence type="ECO:0000313" key="2">
    <source>
        <dbReference type="EMBL" id="VEL19494.1"/>
    </source>
</evidence>